<name>A0AAJ1BFN0_9GAMM</name>
<keyword evidence="2" id="KW-0812">Transmembrane</keyword>
<organism evidence="3 4">
    <name type="scientific">Shewanella zhuhaiensis</name>
    <dbReference type="NCBI Taxonomy" id="2919576"/>
    <lineage>
        <taxon>Bacteria</taxon>
        <taxon>Pseudomonadati</taxon>
        <taxon>Pseudomonadota</taxon>
        <taxon>Gammaproteobacteria</taxon>
        <taxon>Alteromonadales</taxon>
        <taxon>Shewanellaceae</taxon>
        <taxon>Shewanella</taxon>
    </lineage>
</organism>
<proteinExistence type="predicted"/>
<gene>
    <name evidence="3" type="ORF">MJ923_06035</name>
</gene>
<feature type="transmembrane region" description="Helical" evidence="2">
    <location>
        <begin position="12"/>
        <end position="33"/>
    </location>
</feature>
<evidence type="ECO:0000256" key="1">
    <source>
        <dbReference type="SAM" id="MobiDB-lite"/>
    </source>
</evidence>
<reference evidence="3 4" key="1">
    <citation type="submission" date="2022-02" db="EMBL/GenBank/DDBJ databases">
        <title>The genome sequence of Shewanella sp. 3B26.</title>
        <authorList>
            <person name="Du J."/>
        </authorList>
    </citation>
    <scope>NUCLEOTIDE SEQUENCE [LARGE SCALE GENOMIC DNA]</scope>
    <source>
        <strain evidence="3 4">3B26</strain>
    </source>
</reference>
<accession>A0AAJ1BFN0</accession>
<dbReference type="AlphaFoldDB" id="A0AAJ1BFN0"/>
<keyword evidence="2" id="KW-0472">Membrane</keyword>
<evidence type="ECO:0000313" key="3">
    <source>
        <dbReference type="EMBL" id="MCH4293862.1"/>
    </source>
</evidence>
<dbReference type="EMBL" id="JAKUDL010000002">
    <property type="protein sequence ID" value="MCH4293862.1"/>
    <property type="molecule type" value="Genomic_DNA"/>
</dbReference>
<keyword evidence="2" id="KW-1133">Transmembrane helix</keyword>
<evidence type="ECO:0000313" key="4">
    <source>
        <dbReference type="Proteomes" id="UP001297581"/>
    </source>
</evidence>
<sequence>MADKRASMPLWGLLSIFLLVVICAAMTILYLDLRHKFANLEAKNRELAASQVLLMVPDDQAEALAAWLESHPQQTEQLLKRVETKANDGAKTTPEAKADGPLKPDTAVPNQEALPDALVPEVISENDDGVKVIVLPHGGIRVTTREEKN</sequence>
<feature type="region of interest" description="Disordered" evidence="1">
    <location>
        <begin position="84"/>
        <end position="109"/>
    </location>
</feature>
<dbReference type="Proteomes" id="UP001297581">
    <property type="component" value="Unassembled WGS sequence"/>
</dbReference>
<comment type="caution">
    <text evidence="3">The sequence shown here is derived from an EMBL/GenBank/DDBJ whole genome shotgun (WGS) entry which is preliminary data.</text>
</comment>
<evidence type="ECO:0000256" key="2">
    <source>
        <dbReference type="SAM" id="Phobius"/>
    </source>
</evidence>
<keyword evidence="4" id="KW-1185">Reference proteome</keyword>
<protein>
    <submittedName>
        <fullName evidence="3">Membrane anchored protein in chemotaxis locus</fullName>
    </submittedName>
</protein>
<dbReference type="RefSeq" id="WP_240590326.1">
    <property type="nucleotide sequence ID" value="NZ_JAKUDL010000002.1"/>
</dbReference>
<feature type="compositionally biased region" description="Basic and acidic residues" evidence="1">
    <location>
        <begin position="84"/>
        <end position="102"/>
    </location>
</feature>